<feature type="chain" id="PRO_5032355703" description="Secreted protein" evidence="1">
    <location>
        <begin position="19"/>
        <end position="59"/>
    </location>
</feature>
<accession>A0A813KYZ3</accession>
<dbReference type="PROSITE" id="PS51257">
    <property type="entry name" value="PROKAR_LIPOPROTEIN"/>
    <property type="match status" value="1"/>
</dbReference>
<reference evidence="2" key="1">
    <citation type="submission" date="2021-02" db="EMBL/GenBank/DDBJ databases">
        <authorList>
            <person name="Dougan E. K."/>
            <person name="Rhodes N."/>
            <person name="Thang M."/>
            <person name="Chan C."/>
        </authorList>
    </citation>
    <scope>NUCLEOTIDE SEQUENCE</scope>
</reference>
<evidence type="ECO:0000313" key="3">
    <source>
        <dbReference type="Proteomes" id="UP000626109"/>
    </source>
</evidence>
<keyword evidence="1" id="KW-0732">Signal</keyword>
<dbReference type="EMBL" id="CAJNNW010032182">
    <property type="protein sequence ID" value="CAE8711600.1"/>
    <property type="molecule type" value="Genomic_DNA"/>
</dbReference>
<evidence type="ECO:0000313" key="2">
    <source>
        <dbReference type="EMBL" id="CAE8711600.1"/>
    </source>
</evidence>
<dbReference type="Proteomes" id="UP000626109">
    <property type="component" value="Unassembled WGS sequence"/>
</dbReference>
<proteinExistence type="predicted"/>
<gene>
    <name evidence="2" type="ORF">PGLA2088_LOCUS36560</name>
</gene>
<sequence length="59" mass="6430">MRWTFCFCSSPSSVTILAACTSCAAITRTHPWAPSTGLRQSWRASSVQAVLVEHSSATW</sequence>
<feature type="signal peptide" evidence="1">
    <location>
        <begin position="1"/>
        <end position="18"/>
    </location>
</feature>
<evidence type="ECO:0008006" key="4">
    <source>
        <dbReference type="Google" id="ProtNLM"/>
    </source>
</evidence>
<comment type="caution">
    <text evidence="2">The sequence shown here is derived from an EMBL/GenBank/DDBJ whole genome shotgun (WGS) entry which is preliminary data.</text>
</comment>
<organism evidence="2 3">
    <name type="scientific">Polarella glacialis</name>
    <name type="common">Dinoflagellate</name>
    <dbReference type="NCBI Taxonomy" id="89957"/>
    <lineage>
        <taxon>Eukaryota</taxon>
        <taxon>Sar</taxon>
        <taxon>Alveolata</taxon>
        <taxon>Dinophyceae</taxon>
        <taxon>Suessiales</taxon>
        <taxon>Suessiaceae</taxon>
        <taxon>Polarella</taxon>
    </lineage>
</organism>
<name>A0A813KYZ3_POLGL</name>
<evidence type="ECO:0000256" key="1">
    <source>
        <dbReference type="SAM" id="SignalP"/>
    </source>
</evidence>
<dbReference type="AlphaFoldDB" id="A0A813KYZ3"/>
<protein>
    <recommendedName>
        <fullName evidence="4">Secreted protein</fullName>
    </recommendedName>
</protein>